<sequence>MRLNKKMRLSLFLQNAAFVLLFLTLAGLLIYLSRDYQQQWDITQNSHNSLSSSSQTLLKQITGPVTITAYATEKDPQLGDIRKIIREFIAPYQRTKPDLTLNFIDPAEQPQVTRNAGVQANGELVVEYKQRSEHLTNLNEQALTNLLVRLARRKDRVVTFLEGHGERKLDGIANHDLGNFGNQLKTKGFKITSLNLAIAQDVPVNTHLLVIASPQVDLLPGETDKILNYLKKGGNLLWLIDQESLHGLQPLAEKLGLELTPGTIVDPAAQQLKAPPTWALGTTYAHHPITQKFNLITVFPFARQIGANENKGWRVTPLIEVAQNGWVEMGRLDNTIAFDKTHDIAGPINIASSFERAVEDKLQRIVVVGSGAFLSNTYLGNGGNLDLGINAINWLAGDDNLITIQPRATIDSSLSLSKLSAGILSVGFLIIIPLALLITGLFIWLRRRKQ</sequence>
<dbReference type="Pfam" id="PF23357">
    <property type="entry name" value="DUF7088"/>
    <property type="match status" value="1"/>
</dbReference>
<dbReference type="SUPFAM" id="SSF52317">
    <property type="entry name" value="Class I glutamine amidotransferase-like"/>
    <property type="match status" value="1"/>
</dbReference>
<evidence type="ECO:0000256" key="1">
    <source>
        <dbReference type="SAM" id="Phobius"/>
    </source>
</evidence>
<feature type="domain" description="ABC-type uncharacterised transport system" evidence="2">
    <location>
        <begin position="156"/>
        <end position="386"/>
    </location>
</feature>
<dbReference type="Proteomes" id="UP000295367">
    <property type="component" value="Unassembled WGS sequence"/>
</dbReference>
<feature type="domain" description="DUF7088" evidence="3">
    <location>
        <begin position="46"/>
        <end position="121"/>
    </location>
</feature>
<keyword evidence="1" id="KW-0472">Membrane</keyword>
<dbReference type="InterPro" id="IPR019196">
    <property type="entry name" value="ABC_transp_unknown"/>
</dbReference>
<proteinExistence type="predicted"/>
<feature type="transmembrane region" description="Helical" evidence="1">
    <location>
        <begin position="12"/>
        <end position="32"/>
    </location>
</feature>
<evidence type="ECO:0000259" key="2">
    <source>
        <dbReference type="Pfam" id="PF09822"/>
    </source>
</evidence>
<evidence type="ECO:0000259" key="3">
    <source>
        <dbReference type="Pfam" id="PF23357"/>
    </source>
</evidence>
<dbReference type="OrthoDB" id="8530910at2"/>
<gene>
    <name evidence="4" type="ORF">EDC63_11173</name>
</gene>
<protein>
    <submittedName>
        <fullName evidence="4">ABC-type uncharacterized transport system involved in gliding motility auxiliary subunit</fullName>
    </submittedName>
</protein>
<dbReference type="AlphaFoldDB" id="A0A4R3XZY0"/>
<dbReference type="InterPro" id="IPR055396">
    <property type="entry name" value="DUF7088"/>
</dbReference>
<evidence type="ECO:0000313" key="5">
    <source>
        <dbReference type="Proteomes" id="UP000295367"/>
    </source>
</evidence>
<keyword evidence="5" id="KW-1185">Reference proteome</keyword>
<comment type="caution">
    <text evidence="4">The sequence shown here is derived from an EMBL/GenBank/DDBJ whole genome shotgun (WGS) entry which is preliminary data.</text>
</comment>
<dbReference type="InterPro" id="IPR029062">
    <property type="entry name" value="Class_I_gatase-like"/>
</dbReference>
<feature type="transmembrane region" description="Helical" evidence="1">
    <location>
        <begin position="419"/>
        <end position="445"/>
    </location>
</feature>
<reference evidence="4 5" key="1">
    <citation type="submission" date="2019-03" db="EMBL/GenBank/DDBJ databases">
        <title>Genomic Encyclopedia of Type Strains, Phase IV (KMG-IV): sequencing the most valuable type-strain genomes for metagenomic binning, comparative biology and taxonomic classification.</title>
        <authorList>
            <person name="Goeker M."/>
        </authorList>
    </citation>
    <scope>NUCLEOTIDE SEQUENCE [LARGE SCALE GENOMIC DNA]</scope>
    <source>
        <strain evidence="4 5">DSM 100309</strain>
    </source>
</reference>
<dbReference type="Pfam" id="PF09822">
    <property type="entry name" value="ABC_transp_aux"/>
    <property type="match status" value="1"/>
</dbReference>
<organism evidence="4 5">
    <name type="scientific">Sulfurirhabdus autotrophica</name>
    <dbReference type="NCBI Taxonomy" id="1706046"/>
    <lineage>
        <taxon>Bacteria</taxon>
        <taxon>Pseudomonadati</taxon>
        <taxon>Pseudomonadota</taxon>
        <taxon>Betaproteobacteria</taxon>
        <taxon>Nitrosomonadales</taxon>
        <taxon>Sulfuricellaceae</taxon>
        <taxon>Sulfurirhabdus</taxon>
    </lineage>
</organism>
<dbReference type="EMBL" id="SMCO01000011">
    <property type="protein sequence ID" value="TCV84727.1"/>
    <property type="molecule type" value="Genomic_DNA"/>
</dbReference>
<keyword evidence="1" id="KW-1133">Transmembrane helix</keyword>
<keyword evidence="1" id="KW-0812">Transmembrane</keyword>
<name>A0A4R3XZY0_9PROT</name>
<evidence type="ECO:0000313" key="4">
    <source>
        <dbReference type="EMBL" id="TCV84727.1"/>
    </source>
</evidence>
<accession>A0A4R3XZY0</accession>